<feature type="region of interest" description="Disordered" evidence="1">
    <location>
        <begin position="15"/>
        <end position="112"/>
    </location>
</feature>
<organism evidence="2 3">
    <name type="scientific">Cryptolaemus montrouzieri</name>
    <dbReference type="NCBI Taxonomy" id="559131"/>
    <lineage>
        <taxon>Eukaryota</taxon>
        <taxon>Metazoa</taxon>
        <taxon>Ecdysozoa</taxon>
        <taxon>Arthropoda</taxon>
        <taxon>Hexapoda</taxon>
        <taxon>Insecta</taxon>
        <taxon>Pterygota</taxon>
        <taxon>Neoptera</taxon>
        <taxon>Endopterygota</taxon>
        <taxon>Coleoptera</taxon>
        <taxon>Polyphaga</taxon>
        <taxon>Cucujiformia</taxon>
        <taxon>Coccinelloidea</taxon>
        <taxon>Coccinellidae</taxon>
        <taxon>Scymninae</taxon>
        <taxon>Scymnini</taxon>
        <taxon>Cryptolaemus</taxon>
    </lineage>
</organism>
<evidence type="ECO:0000313" key="3">
    <source>
        <dbReference type="Proteomes" id="UP001516400"/>
    </source>
</evidence>
<dbReference type="EMBL" id="JABFTP020000103">
    <property type="protein sequence ID" value="KAL3277696.1"/>
    <property type="molecule type" value="Genomic_DNA"/>
</dbReference>
<sequence length="112" mass="12683">MSYEEQQKRLQSLFDEHFGMSDIDLSDPYKDDSDDEYIESESDSEESDYYDEPATKLKKTQNLGAASTSEYTIRPNRENETVQCSSDSSSSDDDSTLLTMMSSSGIESMEPE</sequence>
<reference evidence="2 3" key="1">
    <citation type="journal article" date="2021" name="BMC Biol.">
        <title>Horizontally acquired antibacterial genes associated with adaptive radiation of ladybird beetles.</title>
        <authorList>
            <person name="Li H.S."/>
            <person name="Tang X.F."/>
            <person name="Huang Y.H."/>
            <person name="Xu Z.Y."/>
            <person name="Chen M.L."/>
            <person name="Du X.Y."/>
            <person name="Qiu B.Y."/>
            <person name="Chen P.T."/>
            <person name="Zhang W."/>
            <person name="Slipinski A."/>
            <person name="Escalona H.E."/>
            <person name="Waterhouse R.M."/>
            <person name="Zwick A."/>
            <person name="Pang H."/>
        </authorList>
    </citation>
    <scope>NUCLEOTIDE SEQUENCE [LARGE SCALE GENOMIC DNA]</scope>
    <source>
        <strain evidence="2">SYSU2018</strain>
    </source>
</reference>
<gene>
    <name evidence="2" type="ORF">HHI36_013041</name>
</gene>
<feature type="compositionally biased region" description="Polar residues" evidence="1">
    <location>
        <begin position="60"/>
        <end position="71"/>
    </location>
</feature>
<proteinExistence type="predicted"/>
<dbReference type="AlphaFoldDB" id="A0ABD2NG64"/>
<accession>A0ABD2NG64</accession>
<evidence type="ECO:0000256" key="1">
    <source>
        <dbReference type="SAM" id="MobiDB-lite"/>
    </source>
</evidence>
<name>A0ABD2NG64_9CUCU</name>
<feature type="compositionally biased region" description="Acidic residues" evidence="1">
    <location>
        <begin position="32"/>
        <end position="51"/>
    </location>
</feature>
<keyword evidence="3" id="KW-1185">Reference proteome</keyword>
<dbReference type="Proteomes" id="UP001516400">
    <property type="component" value="Unassembled WGS sequence"/>
</dbReference>
<protein>
    <submittedName>
        <fullName evidence="2">Uncharacterized protein</fullName>
    </submittedName>
</protein>
<comment type="caution">
    <text evidence="2">The sequence shown here is derived from an EMBL/GenBank/DDBJ whole genome shotgun (WGS) entry which is preliminary data.</text>
</comment>
<evidence type="ECO:0000313" key="2">
    <source>
        <dbReference type="EMBL" id="KAL3277696.1"/>
    </source>
</evidence>